<feature type="transmembrane region" description="Helical" evidence="19">
    <location>
        <begin position="713"/>
        <end position="730"/>
    </location>
</feature>
<dbReference type="Proteomes" id="UP001286313">
    <property type="component" value="Unassembled WGS sequence"/>
</dbReference>
<keyword evidence="8 19" id="KW-0812">Transmembrane</keyword>
<evidence type="ECO:0000256" key="9">
    <source>
        <dbReference type="ARBA" id="ARBA00022989"/>
    </source>
</evidence>
<organism evidence="22 23">
    <name type="scientific">Petrolisthes cinctipes</name>
    <name type="common">Flat porcelain crab</name>
    <dbReference type="NCBI Taxonomy" id="88211"/>
    <lineage>
        <taxon>Eukaryota</taxon>
        <taxon>Metazoa</taxon>
        <taxon>Ecdysozoa</taxon>
        <taxon>Arthropoda</taxon>
        <taxon>Crustacea</taxon>
        <taxon>Multicrustacea</taxon>
        <taxon>Malacostraca</taxon>
        <taxon>Eumalacostraca</taxon>
        <taxon>Eucarida</taxon>
        <taxon>Decapoda</taxon>
        <taxon>Pleocyemata</taxon>
        <taxon>Anomura</taxon>
        <taxon>Galatheoidea</taxon>
        <taxon>Porcellanidae</taxon>
        <taxon>Petrolisthes</taxon>
    </lineage>
</organism>
<accession>A0AAE1KV37</accession>
<dbReference type="InterPro" id="IPR053936">
    <property type="entry name" value="WLS_GOLD"/>
</dbReference>
<evidence type="ECO:0000256" key="7">
    <source>
        <dbReference type="ARBA" id="ARBA00022687"/>
    </source>
</evidence>
<feature type="compositionally biased region" description="Basic and acidic residues" evidence="18">
    <location>
        <begin position="848"/>
        <end position="863"/>
    </location>
</feature>
<evidence type="ECO:0000256" key="16">
    <source>
        <dbReference type="ARBA" id="ARBA00034104"/>
    </source>
</evidence>
<dbReference type="Pfam" id="PF06664">
    <property type="entry name" value="WLS-like_TM"/>
    <property type="match status" value="1"/>
</dbReference>
<evidence type="ECO:0000256" key="3">
    <source>
        <dbReference type="ARBA" id="ARBA00004653"/>
    </source>
</evidence>
<feature type="transmembrane region" description="Helical" evidence="19">
    <location>
        <begin position="742"/>
        <end position="765"/>
    </location>
</feature>
<feature type="transmembrane region" description="Helical" evidence="19">
    <location>
        <begin position="512"/>
        <end position="532"/>
    </location>
</feature>
<keyword evidence="9 19" id="KW-1133">Transmembrane helix</keyword>
<feature type="transmembrane region" description="Helical" evidence="19">
    <location>
        <begin position="968"/>
        <end position="987"/>
    </location>
</feature>
<protein>
    <recommendedName>
        <fullName evidence="5">Protein wntless</fullName>
    </recommendedName>
</protein>
<dbReference type="GO" id="GO:0042734">
    <property type="term" value="C:presynaptic membrane"/>
    <property type="evidence" value="ECO:0007669"/>
    <property type="project" value="UniProtKB-SubCell"/>
</dbReference>
<evidence type="ECO:0000256" key="18">
    <source>
        <dbReference type="SAM" id="MobiDB-lite"/>
    </source>
</evidence>
<evidence type="ECO:0000256" key="8">
    <source>
        <dbReference type="ARBA" id="ARBA00022692"/>
    </source>
</evidence>
<feature type="compositionally biased region" description="Polar residues" evidence="18">
    <location>
        <begin position="234"/>
        <end position="255"/>
    </location>
</feature>
<gene>
    <name evidence="22" type="ORF">Pcinc_010749</name>
</gene>
<comment type="caution">
    <text evidence="22">The sequence shown here is derived from an EMBL/GenBank/DDBJ whole genome shotgun (WGS) entry which is preliminary data.</text>
</comment>
<dbReference type="GO" id="GO:0010008">
    <property type="term" value="C:endosome membrane"/>
    <property type="evidence" value="ECO:0007669"/>
    <property type="project" value="UniProtKB-SubCell"/>
</dbReference>
<evidence type="ECO:0000256" key="14">
    <source>
        <dbReference type="ARBA" id="ARBA00025339"/>
    </source>
</evidence>
<evidence type="ECO:0000256" key="6">
    <source>
        <dbReference type="ARBA" id="ARBA00022473"/>
    </source>
</evidence>
<feature type="compositionally biased region" description="Polar residues" evidence="18">
    <location>
        <begin position="141"/>
        <end position="161"/>
    </location>
</feature>
<keyword evidence="10" id="KW-0333">Golgi apparatus</keyword>
<feature type="region of interest" description="Disordered" evidence="18">
    <location>
        <begin position="1218"/>
        <end position="1239"/>
    </location>
</feature>
<evidence type="ECO:0000259" key="20">
    <source>
        <dbReference type="Pfam" id="PF06664"/>
    </source>
</evidence>
<evidence type="ECO:0000256" key="2">
    <source>
        <dbReference type="ARBA" id="ARBA00004477"/>
    </source>
</evidence>
<keyword evidence="6" id="KW-0217">Developmental protein</keyword>
<evidence type="ECO:0000313" key="22">
    <source>
        <dbReference type="EMBL" id="KAK3885008.1"/>
    </source>
</evidence>
<feature type="transmembrane region" description="Helical" evidence="19">
    <location>
        <begin position="675"/>
        <end position="693"/>
    </location>
</feature>
<dbReference type="PANTHER" id="PTHR13449">
    <property type="entry name" value="INTEGRAL MEMBRANE PROTEIN GPR177"/>
    <property type="match status" value="1"/>
</dbReference>
<evidence type="ECO:0000256" key="17">
    <source>
        <dbReference type="ARBA" id="ARBA00034107"/>
    </source>
</evidence>
<evidence type="ECO:0000313" key="23">
    <source>
        <dbReference type="Proteomes" id="UP001286313"/>
    </source>
</evidence>
<evidence type="ECO:0000256" key="5">
    <source>
        <dbReference type="ARBA" id="ARBA00015887"/>
    </source>
</evidence>
<name>A0AAE1KV37_PETCI</name>
<comment type="subcellular location">
    <subcellularLocation>
        <location evidence="2">Endoplasmic reticulum membrane</location>
        <topology evidence="2">Multi-pass membrane protein</topology>
    </subcellularLocation>
    <subcellularLocation>
        <location evidence="1">Endosome membrane</location>
        <topology evidence="1">Multi-pass membrane protein</topology>
    </subcellularLocation>
    <subcellularLocation>
        <location evidence="3">Golgi apparatus membrane</location>
        <topology evidence="3">Multi-pass membrane protein</topology>
    </subcellularLocation>
    <subcellularLocation>
        <location evidence="16">Postsynaptic cell membrane</location>
        <topology evidence="16">Multi-pass membrane protein</topology>
    </subcellularLocation>
    <subcellularLocation>
        <location evidence="17">Presynaptic cell membrane</location>
        <topology evidence="17">Multi-pass membrane protein</topology>
    </subcellularLocation>
</comment>
<keyword evidence="23" id="KW-1185">Reference proteome</keyword>
<feature type="region of interest" description="Disordered" evidence="18">
    <location>
        <begin position="818"/>
        <end position="892"/>
    </location>
</feature>
<feature type="domain" description="Wntless-like transmembrane" evidence="20">
    <location>
        <begin position="674"/>
        <end position="810"/>
    </location>
</feature>
<feature type="region of interest" description="Disordered" evidence="18">
    <location>
        <begin position="612"/>
        <end position="634"/>
    </location>
</feature>
<feature type="compositionally biased region" description="Basic and acidic residues" evidence="18">
    <location>
        <begin position="880"/>
        <end position="892"/>
    </location>
</feature>
<evidence type="ECO:0000256" key="11">
    <source>
        <dbReference type="ARBA" id="ARBA00023136"/>
    </source>
</evidence>
<dbReference type="GO" id="GO:0005789">
    <property type="term" value="C:endoplasmic reticulum membrane"/>
    <property type="evidence" value="ECO:0007669"/>
    <property type="project" value="UniProtKB-SubCell"/>
</dbReference>
<feature type="region of interest" description="Disordered" evidence="18">
    <location>
        <begin position="1300"/>
        <end position="1340"/>
    </location>
</feature>
<comment type="function">
    <text evidence="14">A segment polarity gene required for wingless (wg)-dependent patterning processes, acting in both wg-sending cells and wg-target cells. In non-neuronal cells wls directs wg secretion. The wls traffic loop encompasses the Golgi, the cell surface, an endocytic compartment and a retrograde route leading back to the Golgi, and involves clathrin-mediated endocytosis and the retromer complex (a conserved protein complex consisting of Vps35 and Vps26). In neuronal cells (the larval motorneuron NMJ), the wg signal moves across the synapse via the release of wls-containing exosome-like vesicles. Postsynaptic wls is required for the trafficking of fz2 through the fz2-interacting protein Grip.</text>
</comment>
<dbReference type="Pfam" id="PF21883">
    <property type="entry name" value="WLS_GOLD"/>
    <property type="match status" value="1"/>
</dbReference>
<feature type="compositionally biased region" description="Polar residues" evidence="18">
    <location>
        <begin position="820"/>
        <end position="832"/>
    </location>
</feature>
<feature type="compositionally biased region" description="Gly residues" evidence="18">
    <location>
        <begin position="1223"/>
        <end position="1234"/>
    </location>
</feature>
<keyword evidence="12" id="KW-0770">Synapse</keyword>
<dbReference type="EMBL" id="JAWQEG010000833">
    <property type="protein sequence ID" value="KAK3885008.1"/>
    <property type="molecule type" value="Genomic_DNA"/>
</dbReference>
<feature type="compositionally biased region" description="Polar residues" evidence="18">
    <location>
        <begin position="1330"/>
        <end position="1340"/>
    </location>
</feature>
<keyword evidence="12" id="KW-0628">Postsynaptic cell membrane</keyword>
<keyword evidence="11 19" id="KW-0472">Membrane</keyword>
<evidence type="ECO:0000256" key="13">
    <source>
        <dbReference type="ARBA" id="ARBA00023273"/>
    </source>
</evidence>
<dbReference type="InterPro" id="IPR009551">
    <property type="entry name" value="Wntless"/>
</dbReference>
<dbReference type="PANTHER" id="PTHR13449:SF2">
    <property type="entry name" value="PROTEIN WNTLESS HOMOLOG"/>
    <property type="match status" value="1"/>
</dbReference>
<dbReference type="GO" id="GO:0000139">
    <property type="term" value="C:Golgi membrane"/>
    <property type="evidence" value="ECO:0007669"/>
    <property type="project" value="UniProtKB-SubCell"/>
</dbReference>
<evidence type="ECO:0000256" key="10">
    <source>
        <dbReference type="ARBA" id="ARBA00023034"/>
    </source>
</evidence>
<feature type="compositionally biased region" description="Basic and acidic residues" evidence="18">
    <location>
        <begin position="162"/>
        <end position="195"/>
    </location>
</feature>
<feature type="region of interest" description="Disordered" evidence="18">
    <location>
        <begin position="1"/>
        <end position="40"/>
    </location>
</feature>
<comment type="subunit">
    <text evidence="15">Interacts with wg; in the Golgi. Interacts with Vps35, a component of the retromer complex; wls stability is regulated by Vps35.</text>
</comment>
<sequence length="1340" mass="145815">MEVHDQLYSFSPQPTYPRPQNPSTHSSTRSHPTHAHRIPPPTALLFVTPPTHAHRIPPPTALSIAMPPYTRLHYITIRDFNIVVGASVVVIVASVTIGSIVAPSPWTHTTVKGTKCVADEGASQQEWFLPEGPTRCHSLTHIDTSSPPDTETVTHSNTHTPIHSDAHTPTHTDTHRPTHIDTHRPTHTDSHRPTHTDTPSLPNTITHSDMHRPIPVHSNTTSHTDTPRHIENAPTHTDTYSSPVASPQSPTDNITMSRETIQHPPVASLHPVTRTQLQHYSNTSLNSNTTSPNPKATIHPSSIKTKSQYPNSTPVHTNRTTFLHSNTSSQQHLPVTSTLSAPPSLYPTPLDTSLHALPATTSRNASLLLNTSLHNIVFAFQFPGQPQGASRWQQRLAGLLRLRLVHHQGWWGAGGGELSLETRLGYSDQPTAPPALLAHTVQARHVSCNPRQEHQFGGATYHCAPVPLVVLYSLYHPHYLVNIRLEGEHRGLTHIQDLYVSFISKDGRYTRVLVALQTLFFPTLACLLLWYLSALRQPHLQPPPPTPTTPTPYTANTVTTAIPHTATTVTTAIPYTGPTAIRYSVSSTTAIMVIPNTTTVTTVTAPDASTAADTNTTTVTSNTTNSTTNPVTTTTTANPRIIAITATSPAPATSPTTPPAPAPVSAPATLTYFQIMLLLLASALLLVNCPWTYLTLVVDCPWLVILQELCLGLFYASFMTFLHFLTHLYLEPVNRCPKVRTAMARVIGGYAGALLLVECTEHWLLLHNPLPASWESLHLGLATITILLVIAYLAYITIRVYAAMKVLRRRAGRMKRDSHQVSWNLPKTSQRHTGMESDQEFAGISGQRSEEKDSIKEQTEQKEQASVSEKIHLKHLQTTDSKKMPLRDEEKEPLRDIETGSLRETKTMPPTYPEMALRGQEKGFNKDTEKIPLRGTTVNRPQWEVKNGGAWCDLVDDKRPGQGWWREGGVLLVSWVCVLLTATEFIIKRLHDGMWIWEDIFGNLEIENTSGLLLGVYSAWNVFTCVALLAYPPHPPPSRQPYTPTIGEVEVITERQPIHQQEQQRIQTHQWSGEERQLCQEGHRHWQLQRPPLVRQDAIDIVSLDSLEGVVVVSASRAESQEMEGGVMRLAVLSADGLISNDDAVSVYLISADSVASAEATLGESLGTQESEVGRSVTATAAVSNSVSAISSNTSGANEAFTTYGNGGSWVHTTDTVPNGDSDSGGMGRSGRGRNGAPSLVLVNGVDARSIDDDGSDIGMIDDDPDCDNGGIIGDSGADGVINVSGGAVCDIRSGNGANSGGGGGMCSANDNDEGSSDSERVMNGKASFGSDNRSMTDSL</sequence>
<proteinExistence type="inferred from homology"/>
<evidence type="ECO:0000256" key="15">
    <source>
        <dbReference type="ARBA" id="ARBA00025880"/>
    </source>
</evidence>
<dbReference type="GO" id="GO:0061355">
    <property type="term" value="P:Wnt protein secretion"/>
    <property type="evidence" value="ECO:0007669"/>
    <property type="project" value="TreeGrafter"/>
</dbReference>
<keyword evidence="13" id="KW-0966">Cell projection</keyword>
<dbReference type="GO" id="GO:0016055">
    <property type="term" value="P:Wnt signaling pathway"/>
    <property type="evidence" value="ECO:0007669"/>
    <property type="project" value="UniProtKB-KW"/>
</dbReference>
<evidence type="ECO:0000259" key="21">
    <source>
        <dbReference type="Pfam" id="PF21883"/>
    </source>
</evidence>
<feature type="transmembrane region" description="Helical" evidence="19">
    <location>
        <begin position="80"/>
        <end position="102"/>
    </location>
</feature>
<feature type="domain" description="Wntless GOLD" evidence="21">
    <location>
        <begin position="371"/>
        <end position="503"/>
    </location>
</feature>
<feature type="region of interest" description="Disordered" evidence="18">
    <location>
        <begin position="141"/>
        <end position="255"/>
    </location>
</feature>
<reference evidence="22" key="1">
    <citation type="submission" date="2023-10" db="EMBL/GenBank/DDBJ databases">
        <title>Genome assemblies of two species of porcelain crab, Petrolisthes cinctipes and Petrolisthes manimaculis (Anomura: Porcellanidae).</title>
        <authorList>
            <person name="Angst P."/>
        </authorList>
    </citation>
    <scope>NUCLEOTIDE SEQUENCE</scope>
    <source>
        <strain evidence="22">PB745_01</strain>
        <tissue evidence="22">Gill</tissue>
    </source>
</reference>
<evidence type="ECO:0000256" key="4">
    <source>
        <dbReference type="ARBA" id="ARBA00008148"/>
    </source>
</evidence>
<dbReference type="GO" id="GO:0045211">
    <property type="term" value="C:postsynaptic membrane"/>
    <property type="evidence" value="ECO:0007669"/>
    <property type="project" value="UniProtKB-SubCell"/>
</dbReference>
<dbReference type="InterPro" id="IPR047843">
    <property type="entry name" value="WLS-like_TM"/>
</dbReference>
<feature type="transmembrane region" description="Helical" evidence="19">
    <location>
        <begin position="777"/>
        <end position="802"/>
    </location>
</feature>
<feature type="compositionally biased region" description="Low complexity" evidence="18">
    <location>
        <begin position="282"/>
        <end position="294"/>
    </location>
</feature>
<dbReference type="GO" id="GO:0006886">
    <property type="term" value="P:intracellular protein transport"/>
    <property type="evidence" value="ECO:0007669"/>
    <property type="project" value="TreeGrafter"/>
</dbReference>
<evidence type="ECO:0000256" key="1">
    <source>
        <dbReference type="ARBA" id="ARBA00004337"/>
    </source>
</evidence>
<feature type="compositionally biased region" description="Polar residues" evidence="18">
    <location>
        <begin position="299"/>
        <end position="320"/>
    </location>
</feature>
<comment type="similarity">
    <text evidence="4">Belongs to the wntless family.</text>
</comment>
<evidence type="ECO:0000256" key="12">
    <source>
        <dbReference type="ARBA" id="ARBA00023257"/>
    </source>
</evidence>
<feature type="compositionally biased region" description="Polar residues" evidence="18">
    <location>
        <begin position="196"/>
        <end position="207"/>
    </location>
</feature>
<dbReference type="GO" id="GO:0017147">
    <property type="term" value="F:Wnt-protein binding"/>
    <property type="evidence" value="ECO:0007669"/>
    <property type="project" value="InterPro"/>
</dbReference>
<feature type="region of interest" description="Disordered" evidence="18">
    <location>
        <begin position="282"/>
        <end position="320"/>
    </location>
</feature>
<keyword evidence="7" id="KW-0879">Wnt signaling pathway</keyword>
<evidence type="ECO:0000256" key="19">
    <source>
        <dbReference type="SAM" id="Phobius"/>
    </source>
</evidence>